<evidence type="ECO:0000313" key="2">
    <source>
        <dbReference type="Proteomes" id="UP001152604"/>
    </source>
</evidence>
<organism evidence="1 2">
    <name type="scientific">Mesorhizobium ventifaucium</name>
    <dbReference type="NCBI Taxonomy" id="666020"/>
    <lineage>
        <taxon>Bacteria</taxon>
        <taxon>Pseudomonadati</taxon>
        <taxon>Pseudomonadota</taxon>
        <taxon>Alphaproteobacteria</taxon>
        <taxon>Hyphomicrobiales</taxon>
        <taxon>Phyllobacteriaceae</taxon>
        <taxon>Mesorhizobium</taxon>
    </lineage>
</organism>
<sequence length="57" mass="6483">MIHASGKCPLYAKRRLGTIQSSRPGYGALMPQDSLYGKPPRDFQKVEARKTRNLFMN</sequence>
<comment type="caution">
    <text evidence="1">The sequence shown here is derived from an EMBL/GenBank/DDBJ whole genome shotgun (WGS) entry which is preliminary data.</text>
</comment>
<gene>
    <name evidence="1" type="ORF">MES4922_450004</name>
</gene>
<keyword evidence="2" id="KW-1185">Reference proteome</keyword>
<evidence type="ECO:0000313" key="1">
    <source>
        <dbReference type="EMBL" id="CAH2406066.1"/>
    </source>
</evidence>
<dbReference type="Proteomes" id="UP001152604">
    <property type="component" value="Unassembled WGS sequence"/>
</dbReference>
<protein>
    <submittedName>
        <fullName evidence="1">Uncharacterized protein</fullName>
    </submittedName>
</protein>
<name>A0ABN8KBM3_9HYPH</name>
<reference evidence="1" key="1">
    <citation type="submission" date="2022-03" db="EMBL/GenBank/DDBJ databases">
        <authorList>
            <person name="Brunel B."/>
        </authorList>
    </citation>
    <scope>NUCLEOTIDE SEQUENCE</scope>
    <source>
        <strain evidence="1">STM4922sample</strain>
    </source>
</reference>
<accession>A0ABN8KBM3</accession>
<dbReference type="EMBL" id="CAKXZS010000040">
    <property type="protein sequence ID" value="CAH2406066.1"/>
    <property type="molecule type" value="Genomic_DNA"/>
</dbReference>
<proteinExistence type="predicted"/>